<dbReference type="PANTHER" id="PTHR16943:SF8">
    <property type="entry name" value="2-METHYLCITRATE DEHYDRATASE"/>
    <property type="match status" value="1"/>
</dbReference>
<dbReference type="InterPro" id="IPR042183">
    <property type="entry name" value="MmgE/PrpD_sf_1"/>
</dbReference>
<feature type="domain" description="MmgE/PrpD C-terminal" evidence="4">
    <location>
        <begin position="295"/>
        <end position="469"/>
    </location>
</feature>
<dbReference type="InterPro" id="IPR036148">
    <property type="entry name" value="MmgE/PrpD_sf"/>
</dbReference>
<dbReference type="InterPro" id="IPR045336">
    <property type="entry name" value="MmgE_PrpD_N"/>
</dbReference>
<dbReference type="Pfam" id="PF03972">
    <property type="entry name" value="MmgE_PrpD_N"/>
    <property type="match status" value="1"/>
</dbReference>
<comment type="caution">
    <text evidence="5">The sequence shown here is derived from an EMBL/GenBank/DDBJ whole genome shotgun (WGS) entry which is preliminary data.</text>
</comment>
<evidence type="ECO:0000313" key="5">
    <source>
        <dbReference type="EMBL" id="MBN0047130.1"/>
    </source>
</evidence>
<protein>
    <submittedName>
        <fullName evidence="5">MmgE/PrpD family protein</fullName>
    </submittedName>
</protein>
<dbReference type="Pfam" id="PF19305">
    <property type="entry name" value="MmgE_PrpD_C"/>
    <property type="match status" value="1"/>
</dbReference>
<organism evidence="5 6">
    <name type="scientific">Streptomyces actuosus</name>
    <dbReference type="NCBI Taxonomy" id="1885"/>
    <lineage>
        <taxon>Bacteria</taxon>
        <taxon>Bacillati</taxon>
        <taxon>Actinomycetota</taxon>
        <taxon>Actinomycetes</taxon>
        <taxon>Kitasatosporales</taxon>
        <taxon>Streptomycetaceae</taxon>
        <taxon>Streptomyces</taxon>
    </lineage>
</organism>
<keyword evidence="6" id="KW-1185">Reference proteome</keyword>
<dbReference type="InterPro" id="IPR005656">
    <property type="entry name" value="MmgE_PrpD"/>
</dbReference>
<evidence type="ECO:0000256" key="1">
    <source>
        <dbReference type="ARBA" id="ARBA00006174"/>
    </source>
</evidence>
<evidence type="ECO:0000313" key="6">
    <source>
        <dbReference type="Proteomes" id="UP000788262"/>
    </source>
</evidence>
<evidence type="ECO:0000259" key="3">
    <source>
        <dbReference type="Pfam" id="PF03972"/>
    </source>
</evidence>
<feature type="domain" description="MmgE/PrpD N-terminal" evidence="3">
    <location>
        <begin position="29"/>
        <end position="272"/>
    </location>
</feature>
<dbReference type="SUPFAM" id="SSF103378">
    <property type="entry name" value="2-methylcitrate dehydratase PrpD"/>
    <property type="match status" value="1"/>
</dbReference>
<evidence type="ECO:0000259" key="4">
    <source>
        <dbReference type="Pfam" id="PF19305"/>
    </source>
</evidence>
<evidence type="ECO:0000256" key="2">
    <source>
        <dbReference type="SAM" id="MobiDB-lite"/>
    </source>
</evidence>
<dbReference type="InterPro" id="IPR042188">
    <property type="entry name" value="MmgE/PrpD_sf_2"/>
</dbReference>
<feature type="compositionally biased region" description="Low complexity" evidence="2">
    <location>
        <begin position="10"/>
        <end position="28"/>
    </location>
</feature>
<accession>A0ABS2VW10</accession>
<dbReference type="RefSeq" id="WP_205385268.1">
    <property type="nucleotide sequence ID" value="NZ_JAFFZS010000022.1"/>
</dbReference>
<dbReference type="EMBL" id="JAFFZS010000022">
    <property type="protein sequence ID" value="MBN0047130.1"/>
    <property type="molecule type" value="Genomic_DNA"/>
</dbReference>
<dbReference type="PANTHER" id="PTHR16943">
    <property type="entry name" value="2-METHYLCITRATE DEHYDRATASE-RELATED"/>
    <property type="match status" value="1"/>
</dbReference>
<feature type="region of interest" description="Disordered" evidence="2">
    <location>
        <begin position="1"/>
        <end position="28"/>
    </location>
</feature>
<dbReference type="Gene3D" id="1.10.4100.10">
    <property type="entry name" value="2-methylcitrate dehydratase PrpD"/>
    <property type="match status" value="1"/>
</dbReference>
<name>A0ABS2VW10_STRAS</name>
<proteinExistence type="inferred from homology"/>
<reference evidence="5 6" key="1">
    <citation type="submission" date="2021-02" db="EMBL/GenBank/DDBJ databases">
        <title>Whole genome sequencing of Streptomyces actuosus VRA1.</title>
        <authorList>
            <person name="Sen G."/>
            <person name="Sen A."/>
        </authorList>
    </citation>
    <scope>NUCLEOTIDE SEQUENCE [LARGE SCALE GENOMIC DNA]</scope>
    <source>
        <strain evidence="5 6">VRA1</strain>
    </source>
</reference>
<dbReference type="Gene3D" id="3.30.1330.120">
    <property type="entry name" value="2-methylcitrate dehydratase PrpD"/>
    <property type="match status" value="1"/>
</dbReference>
<dbReference type="InterPro" id="IPR045337">
    <property type="entry name" value="MmgE_PrpD_C"/>
</dbReference>
<gene>
    <name evidence="5" type="ORF">JS756_24090</name>
</gene>
<dbReference type="Proteomes" id="UP000788262">
    <property type="component" value="Unassembled WGS sequence"/>
</dbReference>
<comment type="similarity">
    <text evidence="1">Belongs to the PrpD family.</text>
</comment>
<sequence>MTLKPASPADGSTPGSRGGPTDPDGPTGKLANWLAATTLDAVPDAVRERAKHLLLDGIACAFVGAKLPASRIAVEALAALDGAGDSVIIGWGGLTTGPLTAAMLNSGFIQGFELDDYHPLGPLHSNAVVLPALLAATAHRPETTGARFLLGAILGYEVGPRVGMALHGADIMIHGWHSGTVFGPPAAAAAAGTLYHLDAVGFEDALGMACTQAGGLMAVQFESMVKRMHHGFAARNGLVAAVLAASGYTGIKRVFEREYGGFLTVFGQGQHPDPSFIAGTLDEIWETERIAVKPYAACGGLHAAMDAALQLREELRLSPDDIENIAGIRIDLARGMYEKCGWTPSRPLEPIGAQMNVAYAVAVVLVDGAGLFDQFTRERADREDVWRLIERTEIRHDPVYDEGGLEQQLTTRLRLTLGDGTVHETVVVQPRGVGDNRLSNAEIVEKYRALTRRSIERARSQALEETVLGLDTLPATGGLTALLQPSVGSGA</sequence>